<keyword evidence="3" id="KW-0813">Transport</keyword>
<feature type="domain" description="NolW-like" evidence="7">
    <location>
        <begin position="33"/>
        <end position="91"/>
    </location>
</feature>
<evidence type="ECO:0000256" key="4">
    <source>
        <dbReference type="SAM" id="Coils"/>
    </source>
</evidence>
<reference evidence="8 9" key="1">
    <citation type="journal article" date="2016" name="Nat. Commun.">
        <title>Thousands of microbial genomes shed light on interconnected biogeochemical processes in an aquifer system.</title>
        <authorList>
            <person name="Anantharaman K."/>
            <person name="Brown C.T."/>
            <person name="Hug L.A."/>
            <person name="Sharon I."/>
            <person name="Castelle C.J."/>
            <person name="Probst A.J."/>
            <person name="Thomas B.C."/>
            <person name="Singh A."/>
            <person name="Wilkins M.J."/>
            <person name="Karaoz U."/>
            <person name="Brodie E.L."/>
            <person name="Williams K.H."/>
            <person name="Hubbard S.S."/>
            <person name="Banfield J.F."/>
        </authorList>
    </citation>
    <scope>NUCLEOTIDE SEQUENCE [LARGE SCALE GENOMIC DNA]</scope>
</reference>
<feature type="domain" description="Type II/III secretion system secretin-like" evidence="6">
    <location>
        <begin position="159"/>
        <end position="252"/>
    </location>
</feature>
<comment type="subcellular location">
    <subcellularLocation>
        <location evidence="3">Cell outer membrane</location>
    </subcellularLocation>
</comment>
<evidence type="ECO:0000259" key="7">
    <source>
        <dbReference type="Pfam" id="PF03958"/>
    </source>
</evidence>
<organism evidence="8 9">
    <name type="scientific">Candidatus Muproteobacteria bacterium RBG_16_65_34</name>
    <dbReference type="NCBI Taxonomy" id="1817760"/>
    <lineage>
        <taxon>Bacteria</taxon>
        <taxon>Pseudomonadati</taxon>
        <taxon>Pseudomonadota</taxon>
        <taxon>Candidatus Muproteobacteria</taxon>
    </lineage>
</organism>
<dbReference type="InterPro" id="IPR004846">
    <property type="entry name" value="T2SS/T3SS_dom"/>
</dbReference>
<feature type="chain" id="PRO_5009526838" evidence="5">
    <location>
        <begin position="30"/>
        <end position="294"/>
    </location>
</feature>
<dbReference type="GO" id="GO:0009279">
    <property type="term" value="C:cell outer membrane"/>
    <property type="evidence" value="ECO:0007669"/>
    <property type="project" value="UniProtKB-SubCell"/>
</dbReference>
<dbReference type="Pfam" id="PF03958">
    <property type="entry name" value="Secretin_N"/>
    <property type="match status" value="1"/>
</dbReference>
<evidence type="ECO:0000256" key="3">
    <source>
        <dbReference type="RuleBase" id="RU004004"/>
    </source>
</evidence>
<dbReference type="InterPro" id="IPR005644">
    <property type="entry name" value="NolW-like"/>
</dbReference>
<gene>
    <name evidence="8" type="ORF">A2151_02455</name>
</gene>
<protein>
    <submittedName>
        <fullName evidence="8">Uncharacterized protein</fullName>
    </submittedName>
</protein>
<name>A0A1F6TTW7_9PROT</name>
<dbReference type="Pfam" id="PF00263">
    <property type="entry name" value="Secretin"/>
    <property type="match status" value="1"/>
</dbReference>
<sequence length="294" mass="31994">MRISARSSALISVAVLALAFGLARGAAPAEDETRVIQLKHRPAAEIAPILKPLLGPNDAISGTDFRLIVRTSKKNLREIERLLAQLDVARRRLKITVKQAVVAERAQTDQSLSGEAGKEVRITLPRNRPKDDKGLTVGGDPHYQTKTITTAARDENTQFIATQDGQRAYIRVGQSVPHVRRILMLSGGRGKAAQGVEFQNVTTGFDVVPRVQGETVHLEITPRLATLDNTASGLASFQEYSTTVTAKLGEWVDLGAIGGAGEELRREILDSAGVRAGERRTILLKVEENKNRQD</sequence>
<dbReference type="STRING" id="1817760.A2151_02455"/>
<dbReference type="EMBL" id="MFSU01000024">
    <property type="protein sequence ID" value="OGI48574.1"/>
    <property type="molecule type" value="Genomic_DNA"/>
</dbReference>
<evidence type="ECO:0000256" key="2">
    <source>
        <dbReference type="RuleBase" id="RU004003"/>
    </source>
</evidence>
<evidence type="ECO:0000313" key="8">
    <source>
        <dbReference type="EMBL" id="OGI48574.1"/>
    </source>
</evidence>
<evidence type="ECO:0000313" key="9">
    <source>
        <dbReference type="Proteomes" id="UP000178885"/>
    </source>
</evidence>
<dbReference type="Proteomes" id="UP000178885">
    <property type="component" value="Unassembled WGS sequence"/>
</dbReference>
<evidence type="ECO:0000259" key="6">
    <source>
        <dbReference type="Pfam" id="PF00263"/>
    </source>
</evidence>
<feature type="signal peptide" evidence="5">
    <location>
        <begin position="1"/>
        <end position="29"/>
    </location>
</feature>
<evidence type="ECO:0000256" key="5">
    <source>
        <dbReference type="SAM" id="SignalP"/>
    </source>
</evidence>
<keyword evidence="4" id="KW-0175">Coiled coil</keyword>
<evidence type="ECO:0000256" key="1">
    <source>
        <dbReference type="ARBA" id="ARBA00022729"/>
    </source>
</evidence>
<accession>A0A1F6TTW7</accession>
<comment type="caution">
    <text evidence="8">The sequence shown here is derived from an EMBL/GenBank/DDBJ whole genome shotgun (WGS) entry which is preliminary data.</text>
</comment>
<feature type="coiled-coil region" evidence="4">
    <location>
        <begin position="72"/>
        <end position="99"/>
    </location>
</feature>
<dbReference type="AlphaFoldDB" id="A0A1F6TTW7"/>
<dbReference type="InterPro" id="IPR038591">
    <property type="entry name" value="NolW-like_sf"/>
</dbReference>
<proteinExistence type="inferred from homology"/>
<dbReference type="Gene3D" id="3.30.1370.120">
    <property type="match status" value="1"/>
</dbReference>
<comment type="similarity">
    <text evidence="2">Belongs to the bacterial secretin family.</text>
</comment>
<dbReference type="GO" id="GO:0009306">
    <property type="term" value="P:protein secretion"/>
    <property type="evidence" value="ECO:0007669"/>
    <property type="project" value="InterPro"/>
</dbReference>
<keyword evidence="1 5" id="KW-0732">Signal</keyword>